<evidence type="ECO:0000256" key="1">
    <source>
        <dbReference type="ARBA" id="ARBA00004651"/>
    </source>
</evidence>
<feature type="transmembrane region" description="Helical" evidence="6">
    <location>
        <begin position="242"/>
        <end position="267"/>
    </location>
</feature>
<dbReference type="NCBIfam" id="TIGR00765">
    <property type="entry name" value="yihY_not_rbn"/>
    <property type="match status" value="1"/>
</dbReference>
<dbReference type="Proteomes" id="UP000182491">
    <property type="component" value="Unassembled WGS sequence"/>
</dbReference>
<protein>
    <submittedName>
        <fullName evidence="7">Membrane protein</fullName>
    </submittedName>
</protein>
<dbReference type="PANTHER" id="PTHR30213">
    <property type="entry name" value="INNER MEMBRANE PROTEIN YHJD"/>
    <property type="match status" value="1"/>
</dbReference>
<sequence>MSFFKRAWSILKEVKRNFRNGEPVVHSAAIAFFTIFSLPAISIVITLIGSAFFSEDTVRKEIVKEVRSLVSVEASEQVNVVIQNALEVPAGFWGVLFGIVVVVQSSSIMFLIIQKALNAVWQVKPKRNLGILRIVKHRLITLGMVIGLGLLLTLSLLLDTTITMFDEQLKYAFEEYFSGAVRAINTVFYLLIVFVFFTAVLKILPDVKVSWKDALVGGLITSIFFLIGKEIINYVLGSIRIAGLYAAAGSLVVLLLWVFYSSVILLFGAEVTKAYASSYGRHPKPRSIAERINGR</sequence>
<keyword evidence="8" id="KW-1185">Reference proteome</keyword>
<dbReference type="PANTHER" id="PTHR30213:SF1">
    <property type="entry name" value="INNER MEMBRANE PROTEIN YHJD"/>
    <property type="match status" value="1"/>
</dbReference>
<feature type="transmembrane region" description="Helical" evidence="6">
    <location>
        <begin position="216"/>
        <end position="236"/>
    </location>
</feature>
<keyword evidence="4 6" id="KW-1133">Transmembrane helix</keyword>
<dbReference type="InterPro" id="IPR017039">
    <property type="entry name" value="Virul_fac_BrkB"/>
</dbReference>
<gene>
    <name evidence="7" type="ORF">SAMN04487941_3826</name>
</gene>
<accession>A0A1I7KLA1</accession>
<evidence type="ECO:0000256" key="4">
    <source>
        <dbReference type="ARBA" id="ARBA00022989"/>
    </source>
</evidence>
<evidence type="ECO:0000256" key="5">
    <source>
        <dbReference type="ARBA" id="ARBA00023136"/>
    </source>
</evidence>
<keyword evidence="3 6" id="KW-0812">Transmembrane</keyword>
<evidence type="ECO:0000256" key="2">
    <source>
        <dbReference type="ARBA" id="ARBA00022475"/>
    </source>
</evidence>
<dbReference type="AlphaFoldDB" id="A0A1I7KLA1"/>
<keyword evidence="2" id="KW-1003">Cell membrane</keyword>
<feature type="transmembrane region" description="Helical" evidence="6">
    <location>
        <begin position="186"/>
        <end position="204"/>
    </location>
</feature>
<dbReference type="EMBL" id="FPCA01000006">
    <property type="protein sequence ID" value="SFU98186.1"/>
    <property type="molecule type" value="Genomic_DNA"/>
</dbReference>
<feature type="transmembrane region" description="Helical" evidence="6">
    <location>
        <begin position="139"/>
        <end position="158"/>
    </location>
</feature>
<dbReference type="Pfam" id="PF03631">
    <property type="entry name" value="Virul_fac_BrkB"/>
    <property type="match status" value="1"/>
</dbReference>
<feature type="transmembrane region" description="Helical" evidence="6">
    <location>
        <begin position="24"/>
        <end position="53"/>
    </location>
</feature>
<keyword evidence="5 6" id="KW-0472">Membrane</keyword>
<reference evidence="8" key="1">
    <citation type="submission" date="2016-10" db="EMBL/GenBank/DDBJ databases">
        <authorList>
            <person name="Varghese N."/>
        </authorList>
    </citation>
    <scope>NUCLEOTIDE SEQUENCE [LARGE SCALE GENOMIC DNA]</scope>
    <source>
        <strain evidence="8">DSM 18820</strain>
    </source>
</reference>
<proteinExistence type="predicted"/>
<evidence type="ECO:0000256" key="6">
    <source>
        <dbReference type="SAM" id="Phobius"/>
    </source>
</evidence>
<dbReference type="GO" id="GO:0005886">
    <property type="term" value="C:plasma membrane"/>
    <property type="evidence" value="ECO:0007669"/>
    <property type="project" value="UniProtKB-SubCell"/>
</dbReference>
<evidence type="ECO:0000313" key="7">
    <source>
        <dbReference type="EMBL" id="SFU98186.1"/>
    </source>
</evidence>
<feature type="transmembrane region" description="Helical" evidence="6">
    <location>
        <begin position="92"/>
        <end position="118"/>
    </location>
</feature>
<evidence type="ECO:0000313" key="8">
    <source>
        <dbReference type="Proteomes" id="UP000182491"/>
    </source>
</evidence>
<comment type="subcellular location">
    <subcellularLocation>
        <location evidence="1">Cell membrane</location>
        <topology evidence="1">Multi-pass membrane protein</topology>
    </subcellularLocation>
</comment>
<organism evidence="7 8">
    <name type="scientific">Pontibacter akesuensis</name>
    <dbReference type="NCBI Taxonomy" id="388950"/>
    <lineage>
        <taxon>Bacteria</taxon>
        <taxon>Pseudomonadati</taxon>
        <taxon>Bacteroidota</taxon>
        <taxon>Cytophagia</taxon>
        <taxon>Cytophagales</taxon>
        <taxon>Hymenobacteraceae</taxon>
        <taxon>Pontibacter</taxon>
    </lineage>
</organism>
<evidence type="ECO:0000256" key="3">
    <source>
        <dbReference type="ARBA" id="ARBA00022692"/>
    </source>
</evidence>
<name>A0A1I7KLA1_9BACT</name>
<dbReference type="STRING" id="388950.GCA_001611675_02796"/>
<dbReference type="PIRSF" id="PIRSF035875">
    <property type="entry name" value="RNase_BN"/>
    <property type="match status" value="1"/>
</dbReference>
<dbReference type="RefSeq" id="WP_068838740.1">
    <property type="nucleotide sequence ID" value="NZ_BMXC01000005.1"/>
</dbReference>